<dbReference type="PROSITE" id="PS50041">
    <property type="entry name" value="C_TYPE_LECTIN_2"/>
    <property type="match status" value="1"/>
</dbReference>
<dbReference type="GeneID" id="6496652"/>
<dbReference type="InParanoid" id="B3MJ64"/>
<dbReference type="AlphaFoldDB" id="B3MJ64"/>
<dbReference type="InterPro" id="IPR050111">
    <property type="entry name" value="C-type_lectin/snaclec_domain"/>
</dbReference>
<evidence type="ECO:0000256" key="1">
    <source>
        <dbReference type="ARBA" id="ARBA00023157"/>
    </source>
</evidence>
<dbReference type="InterPro" id="IPR001304">
    <property type="entry name" value="C-type_lectin-like"/>
</dbReference>
<dbReference type="InterPro" id="IPR018378">
    <property type="entry name" value="C-type_lectin_CS"/>
</dbReference>
<keyword evidence="2" id="KW-0732">Signal</keyword>
<evidence type="ECO:0000313" key="5">
    <source>
        <dbReference type="Proteomes" id="UP000007801"/>
    </source>
</evidence>
<name>B3MJ64_DROAN</name>
<feature type="domain" description="C-type lectin" evidence="3">
    <location>
        <begin position="27"/>
        <end position="146"/>
    </location>
</feature>
<organism evidence="4 5">
    <name type="scientific">Drosophila ananassae</name>
    <name type="common">Fruit fly</name>
    <dbReference type="NCBI Taxonomy" id="7217"/>
    <lineage>
        <taxon>Eukaryota</taxon>
        <taxon>Metazoa</taxon>
        <taxon>Ecdysozoa</taxon>
        <taxon>Arthropoda</taxon>
        <taxon>Hexapoda</taxon>
        <taxon>Insecta</taxon>
        <taxon>Pterygota</taxon>
        <taxon>Neoptera</taxon>
        <taxon>Endopterygota</taxon>
        <taxon>Diptera</taxon>
        <taxon>Brachycera</taxon>
        <taxon>Muscomorpha</taxon>
        <taxon>Ephydroidea</taxon>
        <taxon>Drosophilidae</taxon>
        <taxon>Drosophila</taxon>
        <taxon>Sophophora</taxon>
    </lineage>
</organism>
<dbReference type="SUPFAM" id="SSF56436">
    <property type="entry name" value="C-type lectin-like"/>
    <property type="match status" value="1"/>
</dbReference>
<gene>
    <name evidence="4" type="primary">Dana\GF13816</name>
    <name evidence="4" type="synonym">dana_GLEANR_13823</name>
    <name evidence="4" type="ORF">GF13816</name>
</gene>
<dbReference type="SMR" id="B3MJ64"/>
<evidence type="ECO:0000256" key="2">
    <source>
        <dbReference type="SAM" id="SignalP"/>
    </source>
</evidence>
<dbReference type="InterPro" id="IPR016187">
    <property type="entry name" value="CTDL_fold"/>
</dbReference>
<dbReference type="Pfam" id="PF00059">
    <property type="entry name" value="Lectin_C"/>
    <property type="match status" value="1"/>
</dbReference>
<dbReference type="eggNOG" id="KOG4297">
    <property type="taxonomic scope" value="Eukaryota"/>
</dbReference>
<dbReference type="KEGG" id="dan:6496652"/>
<dbReference type="PhylomeDB" id="B3MJ64"/>
<dbReference type="PROSITE" id="PS00615">
    <property type="entry name" value="C_TYPE_LECTIN_1"/>
    <property type="match status" value="1"/>
</dbReference>
<evidence type="ECO:0000313" key="4">
    <source>
        <dbReference type="EMBL" id="EDV38158.1"/>
    </source>
</evidence>
<feature type="signal peptide" evidence="2">
    <location>
        <begin position="1"/>
        <end position="17"/>
    </location>
</feature>
<sequence length="162" mass="18657">MLRIFIVACTLPLWGRAFDDPCNLEEYYSVAGFSKVTWFEANFICNSVGSVLATVRNYDQHQYMLNKVFLHGKVFGKKNFWLGATNLVESTYFWTWLSTGLPMTYAEWGKDEPSSDKTKKDACLVLKGDKFWHSASCEEKHFFICENVCLLNDTSLDQSVFI</sequence>
<dbReference type="OMA" id="NFICENV"/>
<dbReference type="FunCoup" id="B3MJ64">
    <property type="interactions" value="4"/>
</dbReference>
<keyword evidence="1" id="KW-1015">Disulfide bond</keyword>
<protein>
    <recommendedName>
        <fullName evidence="3">C-type lectin domain-containing protein</fullName>
    </recommendedName>
</protein>
<dbReference type="SMART" id="SM00034">
    <property type="entry name" value="CLECT"/>
    <property type="match status" value="1"/>
</dbReference>
<evidence type="ECO:0000259" key="3">
    <source>
        <dbReference type="PROSITE" id="PS50041"/>
    </source>
</evidence>
<dbReference type="OrthoDB" id="418245at2759"/>
<dbReference type="CDD" id="cd00037">
    <property type="entry name" value="CLECT"/>
    <property type="match status" value="1"/>
</dbReference>
<dbReference type="Gene3D" id="3.10.100.10">
    <property type="entry name" value="Mannose-Binding Protein A, subunit A"/>
    <property type="match status" value="1"/>
</dbReference>
<dbReference type="Proteomes" id="UP000007801">
    <property type="component" value="Unassembled WGS sequence"/>
</dbReference>
<feature type="chain" id="PRO_5002793056" description="C-type lectin domain-containing protein" evidence="2">
    <location>
        <begin position="18"/>
        <end position="162"/>
    </location>
</feature>
<proteinExistence type="predicted"/>
<dbReference type="HOGENOM" id="CLU_1556896_0_0_1"/>
<dbReference type="PANTHER" id="PTHR22803">
    <property type="entry name" value="MANNOSE, PHOSPHOLIPASE, LECTIN RECEPTOR RELATED"/>
    <property type="match status" value="1"/>
</dbReference>
<accession>B3MJ64</accession>
<keyword evidence="5" id="KW-1185">Reference proteome</keyword>
<dbReference type="InterPro" id="IPR016186">
    <property type="entry name" value="C-type_lectin-like/link_sf"/>
</dbReference>
<dbReference type="EMBL" id="CH902619">
    <property type="protein sequence ID" value="EDV38158.1"/>
    <property type="molecule type" value="Genomic_DNA"/>
</dbReference>
<reference evidence="4 5" key="1">
    <citation type="journal article" date="2007" name="Nature">
        <title>Evolution of genes and genomes on the Drosophila phylogeny.</title>
        <authorList>
            <consortium name="Drosophila 12 Genomes Consortium"/>
            <person name="Clark A.G."/>
            <person name="Eisen M.B."/>
            <person name="Smith D.R."/>
            <person name="Bergman C.M."/>
            <person name="Oliver B."/>
            <person name="Markow T.A."/>
            <person name="Kaufman T.C."/>
            <person name="Kellis M."/>
            <person name="Gelbart W."/>
            <person name="Iyer V.N."/>
            <person name="Pollard D.A."/>
            <person name="Sackton T.B."/>
            <person name="Larracuente A.M."/>
            <person name="Singh N.D."/>
            <person name="Abad J.P."/>
            <person name="Abt D.N."/>
            <person name="Adryan B."/>
            <person name="Aguade M."/>
            <person name="Akashi H."/>
            <person name="Anderson W.W."/>
            <person name="Aquadro C.F."/>
            <person name="Ardell D.H."/>
            <person name="Arguello R."/>
            <person name="Artieri C.G."/>
            <person name="Barbash D.A."/>
            <person name="Barker D."/>
            <person name="Barsanti P."/>
            <person name="Batterham P."/>
            <person name="Batzoglou S."/>
            <person name="Begun D."/>
            <person name="Bhutkar A."/>
            <person name="Blanco E."/>
            <person name="Bosak S.A."/>
            <person name="Bradley R.K."/>
            <person name="Brand A.D."/>
            <person name="Brent M.R."/>
            <person name="Brooks A.N."/>
            <person name="Brown R.H."/>
            <person name="Butlin R.K."/>
            <person name="Caggese C."/>
            <person name="Calvi B.R."/>
            <person name="Bernardo de Carvalho A."/>
            <person name="Caspi A."/>
            <person name="Castrezana S."/>
            <person name="Celniker S.E."/>
            <person name="Chang J.L."/>
            <person name="Chapple C."/>
            <person name="Chatterji S."/>
            <person name="Chinwalla A."/>
            <person name="Civetta A."/>
            <person name="Clifton S.W."/>
            <person name="Comeron J.M."/>
            <person name="Costello J.C."/>
            <person name="Coyne J.A."/>
            <person name="Daub J."/>
            <person name="David R.G."/>
            <person name="Delcher A.L."/>
            <person name="Delehaunty K."/>
            <person name="Do C.B."/>
            <person name="Ebling H."/>
            <person name="Edwards K."/>
            <person name="Eickbush T."/>
            <person name="Evans J.D."/>
            <person name="Filipski A."/>
            <person name="Findeiss S."/>
            <person name="Freyhult E."/>
            <person name="Fulton L."/>
            <person name="Fulton R."/>
            <person name="Garcia A.C."/>
            <person name="Gardiner A."/>
            <person name="Garfield D.A."/>
            <person name="Garvin B.E."/>
            <person name="Gibson G."/>
            <person name="Gilbert D."/>
            <person name="Gnerre S."/>
            <person name="Godfrey J."/>
            <person name="Good R."/>
            <person name="Gotea V."/>
            <person name="Gravely B."/>
            <person name="Greenberg A.J."/>
            <person name="Griffiths-Jones S."/>
            <person name="Gross S."/>
            <person name="Guigo R."/>
            <person name="Gustafson E.A."/>
            <person name="Haerty W."/>
            <person name="Hahn M.W."/>
            <person name="Halligan D.L."/>
            <person name="Halpern A.L."/>
            <person name="Halter G.M."/>
            <person name="Han M.V."/>
            <person name="Heger A."/>
            <person name="Hillier L."/>
            <person name="Hinrichs A.S."/>
            <person name="Holmes I."/>
            <person name="Hoskins R.A."/>
            <person name="Hubisz M.J."/>
            <person name="Hultmark D."/>
            <person name="Huntley M.A."/>
            <person name="Jaffe D.B."/>
            <person name="Jagadeeshan S."/>
            <person name="Jeck W.R."/>
            <person name="Johnson J."/>
            <person name="Jones C.D."/>
            <person name="Jordan W.C."/>
            <person name="Karpen G.H."/>
            <person name="Kataoka E."/>
            <person name="Keightley P.D."/>
            <person name="Kheradpour P."/>
            <person name="Kirkness E.F."/>
            <person name="Koerich L.B."/>
            <person name="Kristiansen K."/>
            <person name="Kudrna D."/>
            <person name="Kulathinal R.J."/>
            <person name="Kumar S."/>
            <person name="Kwok R."/>
            <person name="Lander E."/>
            <person name="Langley C.H."/>
            <person name="Lapoint R."/>
            <person name="Lazzaro B.P."/>
            <person name="Lee S.J."/>
            <person name="Levesque L."/>
            <person name="Li R."/>
            <person name="Lin C.F."/>
            <person name="Lin M.F."/>
            <person name="Lindblad-Toh K."/>
            <person name="Llopart A."/>
            <person name="Long M."/>
            <person name="Low L."/>
            <person name="Lozovsky E."/>
            <person name="Lu J."/>
            <person name="Luo M."/>
            <person name="Machado C.A."/>
            <person name="Makalowski W."/>
            <person name="Marzo M."/>
            <person name="Matsuda M."/>
            <person name="Matzkin L."/>
            <person name="McAllister B."/>
            <person name="McBride C.S."/>
            <person name="McKernan B."/>
            <person name="McKernan K."/>
            <person name="Mendez-Lago M."/>
            <person name="Minx P."/>
            <person name="Mollenhauer M.U."/>
            <person name="Montooth K."/>
            <person name="Mount S.M."/>
            <person name="Mu X."/>
            <person name="Myers E."/>
            <person name="Negre B."/>
            <person name="Newfeld S."/>
            <person name="Nielsen R."/>
            <person name="Noor M.A."/>
            <person name="O'Grady P."/>
            <person name="Pachter L."/>
            <person name="Papaceit M."/>
            <person name="Parisi M.J."/>
            <person name="Parisi M."/>
            <person name="Parts L."/>
            <person name="Pedersen J.S."/>
            <person name="Pesole G."/>
            <person name="Phillippy A.M."/>
            <person name="Ponting C.P."/>
            <person name="Pop M."/>
            <person name="Porcelli D."/>
            <person name="Powell J.R."/>
            <person name="Prohaska S."/>
            <person name="Pruitt K."/>
            <person name="Puig M."/>
            <person name="Quesneville H."/>
            <person name="Ram K.R."/>
            <person name="Rand D."/>
            <person name="Rasmussen M.D."/>
            <person name="Reed L.K."/>
            <person name="Reenan R."/>
            <person name="Reily A."/>
            <person name="Remington K.A."/>
            <person name="Rieger T.T."/>
            <person name="Ritchie M.G."/>
            <person name="Robin C."/>
            <person name="Rogers Y.H."/>
            <person name="Rohde C."/>
            <person name="Rozas J."/>
            <person name="Rubenfield M.J."/>
            <person name="Ruiz A."/>
            <person name="Russo S."/>
            <person name="Salzberg S.L."/>
            <person name="Sanchez-Gracia A."/>
            <person name="Saranga D.J."/>
            <person name="Sato H."/>
            <person name="Schaeffer S.W."/>
            <person name="Schatz M.C."/>
            <person name="Schlenke T."/>
            <person name="Schwartz R."/>
            <person name="Segarra C."/>
            <person name="Singh R.S."/>
            <person name="Sirot L."/>
            <person name="Sirota M."/>
            <person name="Sisneros N.B."/>
            <person name="Smith C.D."/>
            <person name="Smith T.F."/>
            <person name="Spieth J."/>
            <person name="Stage D.E."/>
            <person name="Stark A."/>
            <person name="Stephan W."/>
            <person name="Strausberg R.L."/>
            <person name="Strempel S."/>
            <person name="Sturgill D."/>
            <person name="Sutton G."/>
            <person name="Sutton G.G."/>
            <person name="Tao W."/>
            <person name="Teichmann S."/>
            <person name="Tobari Y.N."/>
            <person name="Tomimura Y."/>
            <person name="Tsolas J.M."/>
            <person name="Valente V.L."/>
            <person name="Venter E."/>
            <person name="Venter J.C."/>
            <person name="Vicario S."/>
            <person name="Vieira F.G."/>
            <person name="Vilella A.J."/>
            <person name="Villasante A."/>
            <person name="Walenz B."/>
            <person name="Wang J."/>
            <person name="Wasserman M."/>
            <person name="Watts T."/>
            <person name="Wilson D."/>
            <person name="Wilson R.K."/>
            <person name="Wing R.A."/>
            <person name="Wolfner M.F."/>
            <person name="Wong A."/>
            <person name="Wong G.K."/>
            <person name="Wu C.I."/>
            <person name="Wu G."/>
            <person name="Yamamoto D."/>
            <person name="Yang H.P."/>
            <person name="Yang S.P."/>
            <person name="Yorke J.A."/>
            <person name="Yoshida K."/>
            <person name="Zdobnov E."/>
            <person name="Zhang P."/>
            <person name="Zhang Y."/>
            <person name="Zimin A.V."/>
            <person name="Baldwin J."/>
            <person name="Abdouelleil A."/>
            <person name="Abdulkadir J."/>
            <person name="Abebe A."/>
            <person name="Abera B."/>
            <person name="Abreu J."/>
            <person name="Acer S.C."/>
            <person name="Aftuck L."/>
            <person name="Alexander A."/>
            <person name="An P."/>
            <person name="Anderson E."/>
            <person name="Anderson S."/>
            <person name="Arachi H."/>
            <person name="Azer M."/>
            <person name="Bachantsang P."/>
            <person name="Barry A."/>
            <person name="Bayul T."/>
            <person name="Berlin A."/>
            <person name="Bessette D."/>
            <person name="Bloom T."/>
            <person name="Blye J."/>
            <person name="Boguslavskiy L."/>
            <person name="Bonnet C."/>
            <person name="Boukhgalter B."/>
            <person name="Bourzgui I."/>
            <person name="Brown A."/>
            <person name="Cahill P."/>
            <person name="Channer S."/>
            <person name="Cheshatsang Y."/>
            <person name="Chuda L."/>
            <person name="Citroen M."/>
            <person name="Collymore A."/>
            <person name="Cooke P."/>
            <person name="Costello M."/>
            <person name="D'Aco K."/>
            <person name="Daza R."/>
            <person name="De Haan G."/>
            <person name="DeGray S."/>
            <person name="DeMaso C."/>
            <person name="Dhargay N."/>
            <person name="Dooley K."/>
            <person name="Dooley E."/>
            <person name="Doricent M."/>
            <person name="Dorje P."/>
            <person name="Dorjee K."/>
            <person name="Dupes A."/>
            <person name="Elong R."/>
            <person name="Falk J."/>
            <person name="Farina A."/>
            <person name="Faro S."/>
            <person name="Ferguson D."/>
            <person name="Fisher S."/>
            <person name="Foley C.D."/>
            <person name="Franke A."/>
            <person name="Friedrich D."/>
            <person name="Gadbois L."/>
            <person name="Gearin G."/>
            <person name="Gearin C.R."/>
            <person name="Giannoukos G."/>
            <person name="Goode T."/>
            <person name="Graham J."/>
            <person name="Grandbois E."/>
            <person name="Grewal S."/>
            <person name="Gyaltsen K."/>
            <person name="Hafez N."/>
            <person name="Hagos B."/>
            <person name="Hall J."/>
            <person name="Henson C."/>
            <person name="Hollinger A."/>
            <person name="Honan T."/>
            <person name="Huard M.D."/>
            <person name="Hughes L."/>
            <person name="Hurhula B."/>
            <person name="Husby M.E."/>
            <person name="Kamat A."/>
            <person name="Kanga B."/>
            <person name="Kashin S."/>
            <person name="Khazanovich D."/>
            <person name="Kisner P."/>
            <person name="Lance K."/>
            <person name="Lara M."/>
            <person name="Lee W."/>
            <person name="Lennon N."/>
            <person name="Letendre F."/>
            <person name="LeVine R."/>
            <person name="Lipovsky A."/>
            <person name="Liu X."/>
            <person name="Liu J."/>
            <person name="Liu S."/>
            <person name="Lokyitsang T."/>
            <person name="Lokyitsang Y."/>
            <person name="Lubonja R."/>
            <person name="Lui A."/>
            <person name="MacDonald P."/>
            <person name="Magnisalis V."/>
            <person name="Maru K."/>
            <person name="Matthews C."/>
            <person name="McCusker W."/>
            <person name="McDonough S."/>
            <person name="Mehta T."/>
            <person name="Meldrim J."/>
            <person name="Meneus L."/>
            <person name="Mihai O."/>
            <person name="Mihalev A."/>
            <person name="Mihova T."/>
            <person name="Mittelman R."/>
            <person name="Mlenga V."/>
            <person name="Montmayeur A."/>
            <person name="Mulrain L."/>
            <person name="Navidi A."/>
            <person name="Naylor J."/>
            <person name="Negash T."/>
            <person name="Nguyen T."/>
            <person name="Nguyen N."/>
            <person name="Nicol R."/>
            <person name="Norbu C."/>
            <person name="Norbu N."/>
            <person name="Novod N."/>
            <person name="O'Neill B."/>
            <person name="Osman S."/>
            <person name="Markiewicz E."/>
            <person name="Oyono O.L."/>
            <person name="Patti C."/>
            <person name="Phunkhang P."/>
            <person name="Pierre F."/>
            <person name="Priest M."/>
            <person name="Raghuraman S."/>
            <person name="Rege F."/>
            <person name="Reyes R."/>
            <person name="Rise C."/>
            <person name="Rogov P."/>
            <person name="Ross K."/>
            <person name="Ryan E."/>
            <person name="Settipalli S."/>
            <person name="Shea T."/>
            <person name="Sherpa N."/>
            <person name="Shi L."/>
            <person name="Shih D."/>
            <person name="Sparrow T."/>
            <person name="Spaulding J."/>
            <person name="Stalker J."/>
            <person name="Stange-Thomann N."/>
            <person name="Stavropoulos S."/>
            <person name="Stone C."/>
            <person name="Strader C."/>
            <person name="Tesfaye S."/>
            <person name="Thomson T."/>
            <person name="Thoulutsang Y."/>
            <person name="Thoulutsang D."/>
            <person name="Topham K."/>
            <person name="Topping I."/>
            <person name="Tsamla T."/>
            <person name="Vassiliev H."/>
            <person name="Vo A."/>
            <person name="Wangchuk T."/>
            <person name="Wangdi T."/>
            <person name="Weiand M."/>
            <person name="Wilkinson J."/>
            <person name="Wilson A."/>
            <person name="Yadav S."/>
            <person name="Young G."/>
            <person name="Yu Q."/>
            <person name="Zembek L."/>
            <person name="Zhong D."/>
            <person name="Zimmer A."/>
            <person name="Zwirko Z."/>
            <person name="Jaffe D.B."/>
            <person name="Alvarez P."/>
            <person name="Brockman W."/>
            <person name="Butler J."/>
            <person name="Chin C."/>
            <person name="Gnerre S."/>
            <person name="Grabherr M."/>
            <person name="Kleber M."/>
            <person name="Mauceli E."/>
            <person name="MacCallum I."/>
        </authorList>
    </citation>
    <scope>NUCLEOTIDE SEQUENCE [LARGE SCALE GENOMIC DNA]</scope>
    <source>
        <strain evidence="5">Tucson 14024-0371.13</strain>
    </source>
</reference>